<dbReference type="EMBL" id="LK391707">
    <property type="protein sequence ID" value="CDR94419.1"/>
    <property type="molecule type" value="Genomic_DNA"/>
</dbReference>
<dbReference type="GeneID" id="24562960"/>
<dbReference type="Proteomes" id="UP000033188">
    <property type="component" value="Chromosome 1"/>
</dbReference>
<keyword evidence="2" id="KW-1185">Reference proteome</keyword>
<dbReference type="RefSeq" id="XP_012766605.1">
    <property type="nucleotide sequence ID" value="XM_012911151.1"/>
</dbReference>
<dbReference type="OrthoDB" id="10312282at2759"/>
<protein>
    <submittedName>
        <fullName evidence="1">Uncharacterized protein</fullName>
    </submittedName>
</protein>
<dbReference type="KEGG" id="bbig:BBBOND_0107280"/>
<name>A0A061D667_BABBI</name>
<reference evidence="2" key="1">
    <citation type="journal article" date="2014" name="Nucleic Acids Res.">
        <title>The evolutionary dynamics of variant antigen genes in Babesia reveal a history of genomic innovation underlying host-parasite interaction.</title>
        <authorList>
            <person name="Jackson A.P."/>
            <person name="Otto T.D."/>
            <person name="Darby A."/>
            <person name="Ramaprasad A."/>
            <person name="Xia D."/>
            <person name="Echaide I.E."/>
            <person name="Farber M."/>
            <person name="Gahlot S."/>
            <person name="Gamble J."/>
            <person name="Gupta D."/>
            <person name="Gupta Y."/>
            <person name="Jackson L."/>
            <person name="Malandrin L."/>
            <person name="Malas T.B."/>
            <person name="Moussa E."/>
            <person name="Nair M."/>
            <person name="Reid A.J."/>
            <person name="Sanders M."/>
            <person name="Sharma J."/>
            <person name="Tracey A."/>
            <person name="Quail M.A."/>
            <person name="Weir W."/>
            <person name="Wastling J.M."/>
            <person name="Hall N."/>
            <person name="Willadsen P."/>
            <person name="Lingelbach K."/>
            <person name="Shiels B."/>
            <person name="Tait A."/>
            <person name="Berriman M."/>
            <person name="Allred D.R."/>
            <person name="Pain A."/>
        </authorList>
    </citation>
    <scope>NUCLEOTIDE SEQUENCE [LARGE SCALE GENOMIC DNA]</scope>
    <source>
        <strain evidence="2">Bond</strain>
    </source>
</reference>
<organism evidence="1 2">
    <name type="scientific">Babesia bigemina</name>
    <dbReference type="NCBI Taxonomy" id="5866"/>
    <lineage>
        <taxon>Eukaryota</taxon>
        <taxon>Sar</taxon>
        <taxon>Alveolata</taxon>
        <taxon>Apicomplexa</taxon>
        <taxon>Aconoidasida</taxon>
        <taxon>Piroplasmida</taxon>
        <taxon>Babesiidae</taxon>
        <taxon>Babesia</taxon>
    </lineage>
</organism>
<accession>A0A061D667</accession>
<gene>
    <name evidence="1" type="ORF">BBBOND_0107280</name>
</gene>
<sequence length="251" mass="27830">MVYKSLTNVPRNFKEAIDWLVALKGTDSEKNLAAIGVALYYFLADMPVGYTNLPALEKVKLVSKKFLEKPELKNQPFVKALLDRFSNPMNKTGLFARRSQTYTNSEYENVVQTRGAKCETLAKNFGKVVDATEKFLASITNPGEYKSAYSSEASWDDSCAKDPEACAVVFVGIAPMLYTGLHSLRIASKATTNKLLFDVKHTLGDVMKAVGYKEPGLRASISGSDVLKALEGVDKRVLDIIYDFSGFWAFY</sequence>
<evidence type="ECO:0000313" key="2">
    <source>
        <dbReference type="Proteomes" id="UP000033188"/>
    </source>
</evidence>
<dbReference type="AlphaFoldDB" id="A0A061D667"/>
<proteinExistence type="predicted"/>
<evidence type="ECO:0000313" key="1">
    <source>
        <dbReference type="EMBL" id="CDR94419.1"/>
    </source>
</evidence>
<dbReference type="VEuPathDB" id="PiroplasmaDB:BBBOND_0107280"/>